<accession>A0A1W2EU62</accession>
<evidence type="ECO:0008006" key="3">
    <source>
        <dbReference type="Google" id="ProtNLM"/>
    </source>
</evidence>
<sequence>MTKVAVVKSDSYDTQIVEQAITELLAHLGGMSKYIQPGARVLVKPNMLEGVDEGKCVTTHP</sequence>
<organism evidence="1 2">
    <name type="scientific">Sporomusa malonica</name>
    <dbReference type="NCBI Taxonomy" id="112901"/>
    <lineage>
        <taxon>Bacteria</taxon>
        <taxon>Bacillati</taxon>
        <taxon>Bacillota</taxon>
        <taxon>Negativicutes</taxon>
        <taxon>Selenomonadales</taxon>
        <taxon>Sporomusaceae</taxon>
        <taxon>Sporomusa</taxon>
    </lineage>
</organism>
<dbReference type="Proteomes" id="UP000192738">
    <property type="component" value="Unassembled WGS sequence"/>
</dbReference>
<name>A0A1W2EU62_9FIRM</name>
<dbReference type="EMBL" id="FWXI01000030">
    <property type="protein sequence ID" value="SMD13247.1"/>
    <property type="molecule type" value="Genomic_DNA"/>
</dbReference>
<keyword evidence="2" id="KW-1185">Reference proteome</keyword>
<evidence type="ECO:0000313" key="2">
    <source>
        <dbReference type="Proteomes" id="UP000192738"/>
    </source>
</evidence>
<proteinExistence type="predicted"/>
<evidence type="ECO:0000313" key="1">
    <source>
        <dbReference type="EMBL" id="SMD13247.1"/>
    </source>
</evidence>
<reference evidence="1 2" key="1">
    <citation type="submission" date="2017-04" db="EMBL/GenBank/DDBJ databases">
        <authorList>
            <person name="Afonso C.L."/>
            <person name="Miller P.J."/>
            <person name="Scott M.A."/>
            <person name="Spackman E."/>
            <person name="Goraichik I."/>
            <person name="Dimitrov K.M."/>
            <person name="Suarez D.L."/>
            <person name="Swayne D.E."/>
        </authorList>
    </citation>
    <scope>NUCLEOTIDE SEQUENCE [LARGE SCALE GENOMIC DNA]</scope>
    <source>
        <strain evidence="1 2">DSM 5090</strain>
    </source>
</reference>
<dbReference type="AlphaFoldDB" id="A0A1W2EU62"/>
<dbReference type="STRING" id="112901.SAMN04488500_13037"/>
<dbReference type="RefSeq" id="WP_084578235.1">
    <property type="nucleotide sequence ID" value="NZ_CP155572.1"/>
</dbReference>
<dbReference type="OrthoDB" id="9794954at2"/>
<protein>
    <recommendedName>
        <fullName evidence="3">DUF362 domain-containing protein</fullName>
    </recommendedName>
</protein>
<gene>
    <name evidence="1" type="ORF">SAMN04488500_13037</name>
</gene>